<dbReference type="GO" id="GO:0005886">
    <property type="term" value="C:plasma membrane"/>
    <property type="evidence" value="ECO:0007669"/>
    <property type="project" value="UniProtKB-SubCell"/>
</dbReference>
<keyword evidence="7 11" id="KW-1133">Transmembrane helix</keyword>
<keyword evidence="5 11" id="KW-0812">Transmembrane</keyword>
<comment type="caution">
    <text evidence="14">The sequence shown here is derived from an EMBL/GenBank/DDBJ whole genome shotgun (WGS) entry which is preliminary data.</text>
</comment>
<gene>
    <name evidence="11 14" type="primary">atpE</name>
    <name evidence="14" type="ORF">Pla108_39320</name>
</gene>
<organism evidence="14 15">
    <name type="scientific">Botrimarina colliarenosi</name>
    <dbReference type="NCBI Taxonomy" id="2528001"/>
    <lineage>
        <taxon>Bacteria</taxon>
        <taxon>Pseudomonadati</taxon>
        <taxon>Planctomycetota</taxon>
        <taxon>Planctomycetia</taxon>
        <taxon>Pirellulales</taxon>
        <taxon>Lacipirellulaceae</taxon>
        <taxon>Botrimarina</taxon>
    </lineage>
</organism>
<comment type="similarity">
    <text evidence="2 11">Belongs to the ATPase C chain family.</text>
</comment>
<keyword evidence="6 11" id="KW-0375">Hydrogen ion transport</keyword>
<comment type="subcellular location">
    <subcellularLocation>
        <location evidence="11">Cell membrane</location>
        <topology evidence="11">Multi-pass membrane protein</topology>
    </subcellularLocation>
    <subcellularLocation>
        <location evidence="1">Membrane</location>
        <topology evidence="1">Multi-pass membrane protein</topology>
    </subcellularLocation>
</comment>
<dbReference type="SUPFAM" id="SSF81333">
    <property type="entry name" value="F1F0 ATP synthase subunit C"/>
    <property type="match status" value="1"/>
</dbReference>
<keyword evidence="3 11" id="KW-0813">Transport</keyword>
<dbReference type="InterPro" id="IPR038662">
    <property type="entry name" value="ATP_synth_F0_csu_sf"/>
</dbReference>
<dbReference type="CDD" id="cd18121">
    <property type="entry name" value="ATP-synt_Fo_c"/>
    <property type="match status" value="1"/>
</dbReference>
<dbReference type="EMBL" id="SJPR01000008">
    <property type="protein sequence ID" value="TWT93438.1"/>
    <property type="molecule type" value="Genomic_DNA"/>
</dbReference>
<keyword evidence="11" id="KW-1003">Cell membrane</keyword>
<dbReference type="GO" id="GO:0033177">
    <property type="term" value="C:proton-transporting two-sector ATPase complex, proton-transporting domain"/>
    <property type="evidence" value="ECO:0007669"/>
    <property type="project" value="InterPro"/>
</dbReference>
<evidence type="ECO:0000256" key="3">
    <source>
        <dbReference type="ARBA" id="ARBA00022448"/>
    </source>
</evidence>
<evidence type="ECO:0000256" key="6">
    <source>
        <dbReference type="ARBA" id="ARBA00022781"/>
    </source>
</evidence>
<evidence type="ECO:0000256" key="9">
    <source>
        <dbReference type="ARBA" id="ARBA00023121"/>
    </source>
</evidence>
<feature type="site" description="Reversibly protonated during proton transport" evidence="11">
    <location>
        <position position="93"/>
    </location>
</feature>
<reference evidence="14 15" key="1">
    <citation type="submission" date="2019-02" db="EMBL/GenBank/DDBJ databases">
        <title>Deep-cultivation of Planctomycetes and their phenomic and genomic characterization uncovers novel biology.</title>
        <authorList>
            <person name="Wiegand S."/>
            <person name="Jogler M."/>
            <person name="Boedeker C."/>
            <person name="Pinto D."/>
            <person name="Vollmers J."/>
            <person name="Rivas-Marin E."/>
            <person name="Kohn T."/>
            <person name="Peeters S.H."/>
            <person name="Heuer A."/>
            <person name="Rast P."/>
            <person name="Oberbeckmann S."/>
            <person name="Bunk B."/>
            <person name="Jeske O."/>
            <person name="Meyerdierks A."/>
            <person name="Storesund J.E."/>
            <person name="Kallscheuer N."/>
            <person name="Luecker S."/>
            <person name="Lage O.M."/>
            <person name="Pohl T."/>
            <person name="Merkel B.J."/>
            <person name="Hornburger P."/>
            <person name="Mueller R.-W."/>
            <person name="Bruemmer F."/>
            <person name="Labrenz M."/>
            <person name="Spormann A.M."/>
            <person name="Op Den Camp H."/>
            <person name="Overmann J."/>
            <person name="Amann R."/>
            <person name="Jetten M.S.M."/>
            <person name="Mascher T."/>
            <person name="Medema M.H."/>
            <person name="Devos D.P."/>
            <person name="Kaster A.-K."/>
            <person name="Ovreas L."/>
            <person name="Rohde M."/>
            <person name="Galperin M.Y."/>
            <person name="Jogler C."/>
        </authorList>
    </citation>
    <scope>NUCLEOTIDE SEQUENCE [LARGE SCALE GENOMIC DNA]</scope>
    <source>
        <strain evidence="14 15">Pla108</strain>
    </source>
</reference>
<evidence type="ECO:0000259" key="13">
    <source>
        <dbReference type="Pfam" id="PF00137"/>
    </source>
</evidence>
<dbReference type="Proteomes" id="UP000317421">
    <property type="component" value="Unassembled WGS sequence"/>
</dbReference>
<proteinExistence type="inferred from homology"/>
<dbReference type="InterPro" id="IPR000454">
    <property type="entry name" value="ATP_synth_F0_csu"/>
</dbReference>
<evidence type="ECO:0000256" key="10">
    <source>
        <dbReference type="ARBA" id="ARBA00023136"/>
    </source>
</evidence>
<accession>A0A5C6A2H4</accession>
<protein>
    <recommendedName>
        <fullName evidence="11">ATP synthase subunit c</fullName>
    </recommendedName>
    <alternativeName>
        <fullName evidence="11">ATP synthase F(0) sector subunit c</fullName>
    </alternativeName>
    <alternativeName>
        <fullName evidence="11">F-type ATPase subunit c</fullName>
        <shortName evidence="11">F-ATPase subunit c</shortName>
    </alternativeName>
    <alternativeName>
        <fullName evidence="11">Lipid-binding protein</fullName>
    </alternativeName>
</protein>
<evidence type="ECO:0000256" key="1">
    <source>
        <dbReference type="ARBA" id="ARBA00004141"/>
    </source>
</evidence>
<keyword evidence="8 11" id="KW-0406">Ion transport</keyword>
<evidence type="ECO:0000256" key="8">
    <source>
        <dbReference type="ARBA" id="ARBA00023065"/>
    </source>
</evidence>
<name>A0A5C6A2H4_9BACT</name>
<evidence type="ECO:0000256" key="4">
    <source>
        <dbReference type="ARBA" id="ARBA00022547"/>
    </source>
</evidence>
<comment type="function">
    <text evidence="11">Key component of the F(0) channel; it plays a direct role in translocation across the membrane. A homomeric c-ring of between 10-14 subunits forms the central stalk rotor element with the F(1) delta and epsilon subunits.</text>
</comment>
<keyword evidence="9 11" id="KW-0446">Lipid-binding</keyword>
<feature type="domain" description="V-ATPase proteolipid subunit C-like" evidence="13">
    <location>
        <begin position="44"/>
        <end position="102"/>
    </location>
</feature>
<keyword evidence="10 11" id="KW-0472">Membrane</keyword>
<dbReference type="InterPro" id="IPR002379">
    <property type="entry name" value="ATPase_proteolipid_c-like_dom"/>
</dbReference>
<comment type="function">
    <text evidence="11">F(1)F(0) ATP synthase produces ATP from ADP in the presence of a proton or sodium gradient. F-type ATPases consist of two structural domains, F(1) containing the extramembraneous catalytic core and F(0) containing the membrane proton channel, linked together by a central stalk and a peripheral stalk. During catalysis, ATP synthesis in the catalytic domain of F(1) is coupled via a rotary mechanism of the central stalk subunits to proton translocation.</text>
</comment>
<dbReference type="GO" id="GO:0008289">
    <property type="term" value="F:lipid binding"/>
    <property type="evidence" value="ECO:0007669"/>
    <property type="project" value="UniProtKB-KW"/>
</dbReference>
<feature type="signal peptide" evidence="12">
    <location>
        <begin position="1"/>
        <end position="23"/>
    </location>
</feature>
<keyword evidence="4 11" id="KW-0138">CF(0)</keyword>
<keyword evidence="15" id="KW-1185">Reference proteome</keyword>
<keyword evidence="12" id="KW-0732">Signal</keyword>
<dbReference type="InterPro" id="IPR035921">
    <property type="entry name" value="F/V-ATP_Csub_sf"/>
</dbReference>
<evidence type="ECO:0000256" key="2">
    <source>
        <dbReference type="ARBA" id="ARBA00006704"/>
    </source>
</evidence>
<evidence type="ECO:0000256" key="12">
    <source>
        <dbReference type="SAM" id="SignalP"/>
    </source>
</evidence>
<evidence type="ECO:0000313" key="15">
    <source>
        <dbReference type="Proteomes" id="UP000317421"/>
    </source>
</evidence>
<keyword evidence="11" id="KW-0066">ATP synthesis</keyword>
<dbReference type="AlphaFoldDB" id="A0A5C6A2H4"/>
<feature type="chain" id="PRO_5022725644" description="ATP synthase subunit c" evidence="12">
    <location>
        <begin position="24"/>
        <end position="107"/>
    </location>
</feature>
<dbReference type="PRINTS" id="PR00124">
    <property type="entry name" value="ATPASEC"/>
</dbReference>
<evidence type="ECO:0000256" key="7">
    <source>
        <dbReference type="ARBA" id="ARBA00022989"/>
    </source>
</evidence>
<dbReference type="PROSITE" id="PS00605">
    <property type="entry name" value="ATPASE_C"/>
    <property type="match status" value="1"/>
</dbReference>
<dbReference type="Pfam" id="PF00137">
    <property type="entry name" value="ATP-synt_C"/>
    <property type="match status" value="1"/>
</dbReference>
<feature type="transmembrane region" description="Helical" evidence="11">
    <location>
        <begin position="47"/>
        <end position="65"/>
    </location>
</feature>
<dbReference type="InterPro" id="IPR020537">
    <property type="entry name" value="ATP_synth_F0_csu_DDCD_BS"/>
</dbReference>
<dbReference type="HAMAP" id="MF_01396">
    <property type="entry name" value="ATP_synth_c_bact"/>
    <property type="match status" value="1"/>
</dbReference>
<feature type="transmembrane region" description="Helical" evidence="11">
    <location>
        <begin position="86"/>
        <end position="106"/>
    </location>
</feature>
<evidence type="ECO:0000256" key="5">
    <source>
        <dbReference type="ARBA" id="ARBA00022692"/>
    </source>
</evidence>
<sequence length="107" mass="10876" precursor="true">MAQLFRIASMCMAYLLLASAADAQEVASTTFDAESGKFLFDAVGKGIGAGLVILGAGLGIGKIGGMAVEAMSRQPEVSGNIQTGMIIAAALIEGATFFALILIGFLM</sequence>
<evidence type="ECO:0000313" key="14">
    <source>
        <dbReference type="EMBL" id="TWT93438.1"/>
    </source>
</evidence>
<dbReference type="Gene3D" id="1.20.20.10">
    <property type="entry name" value="F1F0 ATP synthase subunit C"/>
    <property type="match status" value="1"/>
</dbReference>
<evidence type="ECO:0000256" key="11">
    <source>
        <dbReference type="HAMAP-Rule" id="MF_01396"/>
    </source>
</evidence>
<dbReference type="GO" id="GO:0046933">
    <property type="term" value="F:proton-transporting ATP synthase activity, rotational mechanism"/>
    <property type="evidence" value="ECO:0007669"/>
    <property type="project" value="UniProtKB-UniRule"/>
</dbReference>
<dbReference type="GO" id="GO:0045259">
    <property type="term" value="C:proton-transporting ATP synthase complex"/>
    <property type="evidence" value="ECO:0007669"/>
    <property type="project" value="UniProtKB-KW"/>
</dbReference>